<dbReference type="GO" id="GO:0003676">
    <property type="term" value="F:nucleic acid binding"/>
    <property type="evidence" value="ECO:0007669"/>
    <property type="project" value="InterPro"/>
</dbReference>
<sequence length="528" mass="61003">MPISTHPFVVKLKYDIPGRTQPIHLGIDTGRENIGVGASLENGENVFLSDVETKNKAVTKAMSDRRAYRMSRRRHRREKKQRHAHAKKSEMKNGRPAVKGERHTRKTVGRDIRYPGCKNPVTHKVIKGKEARIANRRRDEGWQTPSARQLIQTHMRIVRNVMKFLPVTHITIEMVSFDFQKLANVEIKNWEYSDGPLHGFKSPADYVWARQNGKCYFCDKKIAICHHAMHRAKGGSDRVGNLVGLCPECHQKLHSDRDMDKRLQEEFGTPKTCISVLNSAMPEIDRQMRALCDARGIVYDTCTGFDTYEARKRYGIPKDHCTDGYAISLYGRNANNVCLTDSVCMMRRFRKKSGSIIQKLNQRVYKLKGKVVAVNRHKRTDQKEPALDDYMSRYAQKHSEAECRRHFHELKIIPARRTYTYRKQKLVSPVHIGDTVRYEKRNKTSGITKKAVFVAEEIDMFNGKVKYGDQSGRYGKKSPLMKYCRPIKAGSLKFIRTIRLADCLSMARKEAEVRRKKQLKKPKNLVID</sequence>
<name>A0A3G9J7G6_9FIRM</name>
<dbReference type="KEGG" id="ebm:SG0102_15800"/>
<dbReference type="EMBL" id="AP019309">
    <property type="protein sequence ID" value="BBH26646.1"/>
    <property type="molecule type" value="Genomic_DNA"/>
</dbReference>
<dbReference type="CDD" id="cd00085">
    <property type="entry name" value="HNHc"/>
    <property type="match status" value="1"/>
</dbReference>
<dbReference type="InterPro" id="IPR003615">
    <property type="entry name" value="HNH_nuc"/>
</dbReference>
<evidence type="ECO:0000256" key="1">
    <source>
        <dbReference type="SAM" id="MobiDB-lite"/>
    </source>
</evidence>
<dbReference type="GO" id="GO:0008270">
    <property type="term" value="F:zinc ion binding"/>
    <property type="evidence" value="ECO:0007669"/>
    <property type="project" value="InterPro"/>
</dbReference>
<dbReference type="SMART" id="SM00507">
    <property type="entry name" value="HNHc"/>
    <property type="match status" value="1"/>
</dbReference>
<dbReference type="GO" id="GO:0004519">
    <property type="term" value="F:endonuclease activity"/>
    <property type="evidence" value="ECO:0007669"/>
    <property type="project" value="InterPro"/>
</dbReference>
<reference evidence="3 4" key="1">
    <citation type="submission" date="2018-11" db="EMBL/GenBank/DDBJ databases">
        <title>Novel Erysipelotrichaceae bacterium isolated from small intestine of a swine.</title>
        <authorList>
            <person name="Kim J.S."/>
            <person name="Choe H."/>
            <person name="Lee Y.R."/>
            <person name="Kim K.M."/>
            <person name="Park D.S."/>
        </authorList>
    </citation>
    <scope>NUCLEOTIDE SEQUENCE [LARGE SCALE GENOMIC DNA]</scope>
    <source>
        <strain evidence="3 4">SG0102</strain>
    </source>
</reference>
<dbReference type="Pfam" id="PF14239">
    <property type="entry name" value="RRXRR"/>
    <property type="match status" value="1"/>
</dbReference>
<feature type="region of interest" description="Disordered" evidence="1">
    <location>
        <begin position="67"/>
        <end position="105"/>
    </location>
</feature>
<gene>
    <name evidence="3" type="ORF">SG0102_15800</name>
</gene>
<dbReference type="Proteomes" id="UP000268059">
    <property type="component" value="Chromosome"/>
</dbReference>
<proteinExistence type="predicted"/>
<dbReference type="InParanoid" id="A0A3G9J7G6"/>
<evidence type="ECO:0000313" key="4">
    <source>
        <dbReference type="Proteomes" id="UP000268059"/>
    </source>
</evidence>
<keyword evidence="4" id="KW-1185">Reference proteome</keyword>
<dbReference type="AlphaFoldDB" id="A0A3G9J7G6"/>
<dbReference type="InterPro" id="IPR025938">
    <property type="entry name" value="RRXRR_dom"/>
</dbReference>
<feature type="compositionally biased region" description="Basic and acidic residues" evidence="1">
    <location>
        <begin position="87"/>
        <end position="101"/>
    </location>
</feature>
<evidence type="ECO:0000259" key="2">
    <source>
        <dbReference type="SMART" id="SM00507"/>
    </source>
</evidence>
<protein>
    <recommendedName>
        <fullName evidence="2">HNH nuclease domain-containing protein</fullName>
    </recommendedName>
</protein>
<dbReference type="Pfam" id="PF01844">
    <property type="entry name" value="HNH"/>
    <property type="match status" value="1"/>
</dbReference>
<evidence type="ECO:0000313" key="3">
    <source>
        <dbReference type="EMBL" id="BBH26646.1"/>
    </source>
</evidence>
<accession>A0A3G9J7G6</accession>
<dbReference type="Gene3D" id="1.10.30.50">
    <property type="match status" value="1"/>
</dbReference>
<feature type="compositionally biased region" description="Basic residues" evidence="1">
    <location>
        <begin position="68"/>
        <end position="86"/>
    </location>
</feature>
<dbReference type="InterPro" id="IPR002711">
    <property type="entry name" value="HNH"/>
</dbReference>
<feature type="domain" description="HNH nuclease" evidence="2">
    <location>
        <begin position="202"/>
        <end position="251"/>
    </location>
</feature>
<organism evidence="3 4">
    <name type="scientific">Intestinibaculum porci</name>
    <dbReference type="NCBI Taxonomy" id="2487118"/>
    <lineage>
        <taxon>Bacteria</taxon>
        <taxon>Bacillati</taxon>
        <taxon>Bacillota</taxon>
        <taxon>Erysipelotrichia</taxon>
        <taxon>Erysipelotrichales</taxon>
        <taxon>Erysipelotrichaceae</taxon>
        <taxon>Intestinibaculum</taxon>
    </lineage>
</organism>